<keyword evidence="1" id="KW-0732">Signal</keyword>
<accession>A0ABR9CTI0</accession>
<organism evidence="2 3">
    <name type="scientific">Roseibium litorale</name>
    <dbReference type="NCBI Taxonomy" id="2803841"/>
    <lineage>
        <taxon>Bacteria</taxon>
        <taxon>Pseudomonadati</taxon>
        <taxon>Pseudomonadota</taxon>
        <taxon>Alphaproteobacteria</taxon>
        <taxon>Hyphomicrobiales</taxon>
        <taxon>Stappiaceae</taxon>
        <taxon>Roseibium</taxon>
    </lineage>
</organism>
<feature type="chain" id="PRO_5045680065" evidence="1">
    <location>
        <begin position="21"/>
        <end position="177"/>
    </location>
</feature>
<proteinExistence type="predicted"/>
<gene>
    <name evidence="2" type="ORF">IG616_18750</name>
</gene>
<evidence type="ECO:0000313" key="2">
    <source>
        <dbReference type="EMBL" id="MBD8893591.1"/>
    </source>
</evidence>
<sequence>MILRRLALMLALLPVTPAAAEPFSSGDWEAAKIGGKCLVYTNRSARDTSGSLQFSFDVKGYNADFSYEYEPYTANEDAPWSDTDTVLISVDDEEIWLGEEMSPVGQSNPNRLSMTSGFVKDMVAAVAKAGQMIDISVERESLGETWLYGRFSPAGFKESLSKAAEMCDFDPAKLPES</sequence>
<dbReference type="Proteomes" id="UP000632063">
    <property type="component" value="Unassembled WGS sequence"/>
</dbReference>
<comment type="caution">
    <text evidence="2">The sequence shown here is derived from an EMBL/GenBank/DDBJ whole genome shotgun (WGS) entry which is preliminary data.</text>
</comment>
<reference evidence="3" key="1">
    <citation type="submission" date="2020-09" db="EMBL/GenBank/DDBJ databases">
        <title>The genome sequence of strain Labrenzia suaedae 4C16A.</title>
        <authorList>
            <person name="Liu Y."/>
        </authorList>
    </citation>
    <scope>NUCLEOTIDE SEQUENCE [LARGE SCALE GENOMIC DNA]</scope>
    <source>
        <strain evidence="3">4C16A</strain>
    </source>
</reference>
<keyword evidence="3" id="KW-1185">Reference proteome</keyword>
<reference evidence="2 3" key="2">
    <citation type="journal article" date="2021" name="Int. J. Syst. Evol. Microbiol.">
        <title>Roseibium litorale sp. nov., isolated from a tidal flat sediment and proposal for the reclassification of Labrenzia polysiphoniae as Roseibium polysiphoniae comb. nov.</title>
        <authorList>
            <person name="Liu Y."/>
            <person name="Pei T."/>
            <person name="Du J."/>
            <person name="Chao M."/>
            <person name="Deng M.R."/>
            <person name="Zhu H."/>
        </authorList>
    </citation>
    <scope>NUCLEOTIDE SEQUENCE [LARGE SCALE GENOMIC DNA]</scope>
    <source>
        <strain evidence="2 3">4C16A</strain>
    </source>
</reference>
<evidence type="ECO:0000256" key="1">
    <source>
        <dbReference type="SAM" id="SignalP"/>
    </source>
</evidence>
<name>A0ABR9CTI0_9HYPH</name>
<protein>
    <submittedName>
        <fullName evidence="2">Uncharacterized protein</fullName>
    </submittedName>
</protein>
<feature type="signal peptide" evidence="1">
    <location>
        <begin position="1"/>
        <end position="20"/>
    </location>
</feature>
<dbReference type="EMBL" id="JACYXI010000014">
    <property type="protein sequence ID" value="MBD8893591.1"/>
    <property type="molecule type" value="Genomic_DNA"/>
</dbReference>
<evidence type="ECO:0000313" key="3">
    <source>
        <dbReference type="Proteomes" id="UP000632063"/>
    </source>
</evidence>
<dbReference type="RefSeq" id="WP_192149738.1">
    <property type="nucleotide sequence ID" value="NZ_JACYXI010000014.1"/>
</dbReference>